<dbReference type="NCBIfam" id="TIGR00912">
    <property type="entry name" value="2A0309"/>
    <property type="match status" value="1"/>
</dbReference>
<feature type="transmembrane region" description="Helical" evidence="8">
    <location>
        <begin position="39"/>
        <end position="60"/>
    </location>
</feature>
<proteinExistence type="inferred from homology"/>
<keyword evidence="5 8" id="KW-0812">Transmembrane</keyword>
<dbReference type="Gene3D" id="1.20.1740.10">
    <property type="entry name" value="Amino acid/polyamine transporter I"/>
    <property type="match status" value="1"/>
</dbReference>
<evidence type="ECO:0000256" key="3">
    <source>
        <dbReference type="ARBA" id="ARBA00022448"/>
    </source>
</evidence>
<gene>
    <name evidence="9" type="ordered locus">Nther_0603</name>
</gene>
<dbReference type="PANTHER" id="PTHR34975:SF2">
    <property type="entry name" value="SPORE GERMINATION PROTEIN A2"/>
    <property type="match status" value="1"/>
</dbReference>
<evidence type="ECO:0000256" key="6">
    <source>
        <dbReference type="ARBA" id="ARBA00022989"/>
    </source>
</evidence>
<accession>B2A6R5</accession>
<feature type="transmembrane region" description="Helical" evidence="8">
    <location>
        <begin position="215"/>
        <end position="235"/>
    </location>
</feature>
<evidence type="ECO:0000313" key="9">
    <source>
        <dbReference type="EMBL" id="ACB84198.1"/>
    </source>
</evidence>
<evidence type="ECO:0000256" key="4">
    <source>
        <dbReference type="ARBA" id="ARBA00022544"/>
    </source>
</evidence>
<evidence type="ECO:0000256" key="5">
    <source>
        <dbReference type="ARBA" id="ARBA00022692"/>
    </source>
</evidence>
<dbReference type="OrthoDB" id="1675410at2"/>
<feature type="transmembrane region" description="Helical" evidence="8">
    <location>
        <begin position="80"/>
        <end position="98"/>
    </location>
</feature>
<organism evidence="9 10">
    <name type="scientific">Natranaerobius thermophilus (strain ATCC BAA-1301 / DSM 18059 / JW/NM-WN-LF)</name>
    <dbReference type="NCBI Taxonomy" id="457570"/>
    <lineage>
        <taxon>Bacteria</taxon>
        <taxon>Bacillati</taxon>
        <taxon>Bacillota</taxon>
        <taxon>Clostridia</taxon>
        <taxon>Natranaerobiales</taxon>
        <taxon>Natranaerobiaceae</taxon>
        <taxon>Natranaerobius</taxon>
    </lineage>
</organism>
<reference evidence="9 10" key="2">
    <citation type="journal article" date="2011" name="J. Bacteriol.">
        <title>Complete genome sequence of the anaerobic, halophilic alkalithermophile Natranaerobius thermophilus JW/NM-WN-LF.</title>
        <authorList>
            <person name="Zhao B."/>
            <person name="Mesbah N.M."/>
            <person name="Dalin E."/>
            <person name="Goodwin L."/>
            <person name="Nolan M."/>
            <person name="Pitluck S."/>
            <person name="Chertkov O."/>
            <person name="Brettin T.S."/>
            <person name="Han J."/>
            <person name="Larimer F.W."/>
            <person name="Land M.L."/>
            <person name="Hauser L."/>
            <person name="Kyrpides N."/>
            <person name="Wiegel J."/>
        </authorList>
    </citation>
    <scope>NUCLEOTIDE SEQUENCE [LARGE SCALE GENOMIC DNA]</scope>
    <source>
        <strain evidence="10">ATCC BAA-1301 / DSM 18059 / JW/NM-WN-LF</strain>
    </source>
</reference>
<keyword evidence="7 8" id="KW-0472">Membrane</keyword>
<feature type="transmembrane region" description="Helical" evidence="8">
    <location>
        <begin position="302"/>
        <end position="321"/>
    </location>
</feature>
<dbReference type="GO" id="GO:0016020">
    <property type="term" value="C:membrane"/>
    <property type="evidence" value="ECO:0007669"/>
    <property type="project" value="UniProtKB-SubCell"/>
</dbReference>
<feature type="transmembrane region" description="Helical" evidence="8">
    <location>
        <begin position="144"/>
        <end position="163"/>
    </location>
</feature>
<evidence type="ECO:0000256" key="8">
    <source>
        <dbReference type="SAM" id="Phobius"/>
    </source>
</evidence>
<dbReference type="InterPro" id="IPR004761">
    <property type="entry name" value="Spore_GerAB"/>
</dbReference>
<feature type="transmembrane region" description="Helical" evidence="8">
    <location>
        <begin position="268"/>
        <end position="290"/>
    </location>
</feature>
<evidence type="ECO:0000256" key="2">
    <source>
        <dbReference type="ARBA" id="ARBA00007998"/>
    </source>
</evidence>
<evidence type="ECO:0000313" key="10">
    <source>
        <dbReference type="Proteomes" id="UP000001683"/>
    </source>
</evidence>
<protein>
    <submittedName>
        <fullName evidence="9">Spore germination protein</fullName>
    </submittedName>
</protein>
<feature type="transmembrane region" description="Helical" evidence="8">
    <location>
        <begin position="183"/>
        <end position="203"/>
    </location>
</feature>
<reference evidence="9 10" key="1">
    <citation type="submission" date="2008-04" db="EMBL/GenBank/DDBJ databases">
        <title>Complete sequence of chromosome of Natranaerobius thermophilus JW/NM-WN-LF.</title>
        <authorList>
            <consortium name="US DOE Joint Genome Institute"/>
            <person name="Copeland A."/>
            <person name="Lucas S."/>
            <person name="Lapidus A."/>
            <person name="Glavina del Rio T."/>
            <person name="Dalin E."/>
            <person name="Tice H."/>
            <person name="Bruce D."/>
            <person name="Goodwin L."/>
            <person name="Pitluck S."/>
            <person name="Chertkov O."/>
            <person name="Brettin T."/>
            <person name="Detter J.C."/>
            <person name="Han C."/>
            <person name="Kuske C.R."/>
            <person name="Schmutz J."/>
            <person name="Larimer F."/>
            <person name="Land M."/>
            <person name="Hauser L."/>
            <person name="Kyrpides N."/>
            <person name="Lykidis A."/>
            <person name="Mesbah N.M."/>
            <person name="Wiegel J."/>
        </authorList>
    </citation>
    <scope>NUCLEOTIDE SEQUENCE [LARGE SCALE GENOMIC DNA]</scope>
    <source>
        <strain evidence="10">ATCC BAA-1301 / DSM 18059 / JW/NM-WN-LF</strain>
    </source>
</reference>
<dbReference type="FunCoup" id="B2A6R5">
    <property type="interactions" value="8"/>
</dbReference>
<comment type="subcellular location">
    <subcellularLocation>
        <location evidence="1">Membrane</location>
        <topology evidence="1">Multi-pass membrane protein</topology>
    </subcellularLocation>
</comment>
<dbReference type="InParanoid" id="B2A6R5"/>
<keyword evidence="3" id="KW-0813">Transport</keyword>
<feature type="transmembrane region" description="Helical" evidence="8">
    <location>
        <begin position="118"/>
        <end position="137"/>
    </location>
</feature>
<feature type="transmembrane region" description="Helical" evidence="8">
    <location>
        <begin position="12"/>
        <end position="33"/>
    </location>
</feature>
<dbReference type="EMBL" id="CP001034">
    <property type="protein sequence ID" value="ACB84198.1"/>
    <property type="molecule type" value="Genomic_DNA"/>
</dbReference>
<dbReference type="HOGENOM" id="CLU_047547_1_2_9"/>
<sequence length="363" mass="40366">MLQEKIANRQLLFMIFLVRATIAIAFLPVLTTGNAGQDAWLATIIMTFTTVALIFLVVGLGIKFPEQTIVEYSQDLLGKYPGKLITLLILWFFLHMAATEVRIYGELLNIAFLPRTPLVFVIGAMVFLAAITVYIGVEVLGRMADLLFPFYIFLIGISILLPLPELVPENFEPVLAGGLTQVMSSALTPTAIGSQVLVVTILLPRVVEPKKGIKTIIVAFTAANLLVLLISIAVIGKLGSVEGAKAVFPFLLTIRALELSEYIERLEIFAVLAWGMGIYISLSVYLYCGAKGLSQWFGLRDYRPLTFPMAIVWVVMAMHSFESIFQIRNFFAPEVFFPYAMTGFLPFILLWVSYVFKKLTKSN</sequence>
<dbReference type="AlphaFoldDB" id="B2A6R5"/>
<dbReference type="PANTHER" id="PTHR34975">
    <property type="entry name" value="SPORE GERMINATION PROTEIN A2"/>
    <property type="match status" value="1"/>
</dbReference>
<dbReference type="eggNOG" id="COG3949">
    <property type="taxonomic scope" value="Bacteria"/>
</dbReference>
<dbReference type="STRING" id="457570.Nther_0603"/>
<dbReference type="KEGG" id="nth:Nther_0603"/>
<feature type="transmembrane region" description="Helical" evidence="8">
    <location>
        <begin position="336"/>
        <end position="356"/>
    </location>
</feature>
<evidence type="ECO:0000256" key="7">
    <source>
        <dbReference type="ARBA" id="ARBA00023136"/>
    </source>
</evidence>
<evidence type="ECO:0000256" key="1">
    <source>
        <dbReference type="ARBA" id="ARBA00004141"/>
    </source>
</evidence>
<name>B2A6R5_NATTJ</name>
<dbReference type="Proteomes" id="UP000001683">
    <property type="component" value="Chromosome"/>
</dbReference>
<dbReference type="RefSeq" id="WP_012447083.1">
    <property type="nucleotide sequence ID" value="NC_010718.1"/>
</dbReference>
<keyword evidence="6 8" id="KW-1133">Transmembrane helix</keyword>
<keyword evidence="10" id="KW-1185">Reference proteome</keyword>
<dbReference type="GO" id="GO:0009847">
    <property type="term" value="P:spore germination"/>
    <property type="evidence" value="ECO:0007669"/>
    <property type="project" value="InterPro"/>
</dbReference>
<comment type="similarity">
    <text evidence="2">Belongs to the amino acid-polyamine-organocation (APC) superfamily. Spore germination protein (SGP) (TC 2.A.3.9) family.</text>
</comment>
<keyword evidence="4" id="KW-0309">Germination</keyword>
<dbReference type="Pfam" id="PF03845">
    <property type="entry name" value="Spore_permease"/>
    <property type="match status" value="1"/>
</dbReference>